<dbReference type="Pfam" id="PF00701">
    <property type="entry name" value="DHDPS"/>
    <property type="match status" value="1"/>
</dbReference>
<dbReference type="PANTHER" id="PTHR12128:SF72">
    <property type="entry name" value="DIHYDRODIPICOLINATE SYNTHASE"/>
    <property type="match status" value="1"/>
</dbReference>
<dbReference type="PRINTS" id="PR00146">
    <property type="entry name" value="DHPICSNTHASE"/>
</dbReference>
<evidence type="ECO:0000256" key="1">
    <source>
        <dbReference type="ARBA" id="ARBA00023239"/>
    </source>
</evidence>
<dbReference type="CDD" id="cd00408">
    <property type="entry name" value="DHDPS-like"/>
    <property type="match status" value="1"/>
</dbReference>
<evidence type="ECO:0000313" key="3">
    <source>
        <dbReference type="EMBL" id="MDR7097020.1"/>
    </source>
</evidence>
<gene>
    <name evidence="3" type="ORF">J2X09_004789</name>
</gene>
<evidence type="ECO:0000313" key="4">
    <source>
        <dbReference type="Proteomes" id="UP001265550"/>
    </source>
</evidence>
<dbReference type="RefSeq" id="WP_204735313.1">
    <property type="nucleotide sequence ID" value="NZ_JAVDWE010000018.1"/>
</dbReference>
<dbReference type="InterPro" id="IPR002220">
    <property type="entry name" value="DapA-like"/>
</dbReference>
<keyword evidence="1 2" id="KW-0456">Lyase</keyword>
<dbReference type="SUPFAM" id="SSF51569">
    <property type="entry name" value="Aldolase"/>
    <property type="match status" value="1"/>
</dbReference>
<name>A0ABU1VI70_9BURK</name>
<dbReference type="Gene3D" id="3.20.20.70">
    <property type="entry name" value="Aldolase class I"/>
    <property type="match status" value="1"/>
</dbReference>
<proteinExistence type="inferred from homology"/>
<dbReference type="PIRSF" id="PIRSF001365">
    <property type="entry name" value="DHDPS"/>
    <property type="match status" value="1"/>
</dbReference>
<dbReference type="SMART" id="SM01130">
    <property type="entry name" value="DHDPS"/>
    <property type="match status" value="1"/>
</dbReference>
<accession>A0ABU1VI70</accession>
<dbReference type="GO" id="GO:0008840">
    <property type="term" value="F:4-hydroxy-tetrahydrodipicolinate synthase activity"/>
    <property type="evidence" value="ECO:0007669"/>
    <property type="project" value="UniProtKB-EC"/>
</dbReference>
<dbReference type="Proteomes" id="UP001265550">
    <property type="component" value="Unassembled WGS sequence"/>
</dbReference>
<comment type="caution">
    <text evidence="3">The sequence shown here is derived from an EMBL/GenBank/DDBJ whole genome shotgun (WGS) entry which is preliminary data.</text>
</comment>
<dbReference type="EC" id="4.3.3.7" evidence="3"/>
<sequence>MTPLLLGGVTVATVLPFLPDGGIDWPGYAHLLSYAASPASTHAVFVNGHAGESSALTADERSEVIRFTRRHLRPGQKLVAGIVAETTEDAVQQARAASTADADVLTVFPLPPSPARTDAEVLHHVQAIADASGLPLALFQYPIGSGASYSTALLTRLATLPSVVAVKEGSDTMTLYEDNWRAIRLASAKVAVLPSNFDWFLAQLAVGGHGLLSGLASLVPQQLHELWTASERNDLATMRAVSDQLYPLVRAIYALPRPHMYARIKLALWQLGVIACPLSRMVRELPGDDATRIAAALAQAGISSPSTTKATA</sequence>
<comment type="similarity">
    <text evidence="2">Belongs to the DapA family.</text>
</comment>
<dbReference type="InterPro" id="IPR013785">
    <property type="entry name" value="Aldolase_TIM"/>
</dbReference>
<protein>
    <submittedName>
        <fullName evidence="3">4-hydroxy-tetrahydrodipicolinate synthase</fullName>
        <ecNumber evidence="3">4.3.3.7</ecNumber>
    </submittedName>
</protein>
<keyword evidence="4" id="KW-1185">Reference proteome</keyword>
<reference evidence="3 4" key="1">
    <citation type="submission" date="2023-07" db="EMBL/GenBank/DDBJ databases">
        <title>Sorghum-associated microbial communities from plants grown in Nebraska, USA.</title>
        <authorList>
            <person name="Schachtman D."/>
        </authorList>
    </citation>
    <scope>NUCLEOTIDE SEQUENCE [LARGE SCALE GENOMIC DNA]</scope>
    <source>
        <strain evidence="3 4">BE240</strain>
    </source>
</reference>
<dbReference type="EMBL" id="JAVDWE010000018">
    <property type="protein sequence ID" value="MDR7097020.1"/>
    <property type="molecule type" value="Genomic_DNA"/>
</dbReference>
<evidence type="ECO:0000256" key="2">
    <source>
        <dbReference type="PIRNR" id="PIRNR001365"/>
    </source>
</evidence>
<organism evidence="3 4">
    <name type="scientific">Hydrogenophaga laconesensis</name>
    <dbReference type="NCBI Taxonomy" id="1805971"/>
    <lineage>
        <taxon>Bacteria</taxon>
        <taxon>Pseudomonadati</taxon>
        <taxon>Pseudomonadota</taxon>
        <taxon>Betaproteobacteria</taxon>
        <taxon>Burkholderiales</taxon>
        <taxon>Comamonadaceae</taxon>
        <taxon>Hydrogenophaga</taxon>
    </lineage>
</organism>
<dbReference type="PANTHER" id="PTHR12128">
    <property type="entry name" value="DIHYDRODIPICOLINATE SYNTHASE"/>
    <property type="match status" value="1"/>
</dbReference>